<keyword evidence="3" id="KW-1185">Reference proteome</keyword>
<dbReference type="RefSeq" id="WP_097068345.1">
    <property type="nucleotide sequence ID" value="NZ_OBMT01000001.1"/>
</dbReference>
<evidence type="ECO:0000313" key="3">
    <source>
        <dbReference type="Proteomes" id="UP000219111"/>
    </source>
</evidence>
<dbReference type="Proteomes" id="UP000219111">
    <property type="component" value="Unassembled WGS sequence"/>
</dbReference>
<accession>A0A285RIU9</accession>
<keyword evidence="1" id="KW-0812">Transmembrane</keyword>
<name>A0A285RIU9_9RHOB</name>
<feature type="transmembrane region" description="Helical" evidence="1">
    <location>
        <begin position="12"/>
        <end position="37"/>
    </location>
</feature>
<evidence type="ECO:0000256" key="1">
    <source>
        <dbReference type="SAM" id="Phobius"/>
    </source>
</evidence>
<evidence type="ECO:0000313" key="2">
    <source>
        <dbReference type="EMBL" id="SOB94056.1"/>
    </source>
</evidence>
<protein>
    <submittedName>
        <fullName evidence="2">Uncharacterized protein</fullName>
    </submittedName>
</protein>
<keyword evidence="1" id="KW-0472">Membrane</keyword>
<dbReference type="EMBL" id="OBMT01000001">
    <property type="protein sequence ID" value="SOB94056.1"/>
    <property type="molecule type" value="Genomic_DNA"/>
</dbReference>
<reference evidence="3" key="1">
    <citation type="submission" date="2017-08" db="EMBL/GenBank/DDBJ databases">
        <authorList>
            <person name="Varghese N."/>
            <person name="Submissions S."/>
        </authorList>
    </citation>
    <scope>NUCLEOTIDE SEQUENCE [LARGE SCALE GENOMIC DNA]</scope>
    <source>
        <strain evidence="3">JA276</strain>
    </source>
</reference>
<dbReference type="AlphaFoldDB" id="A0A285RIU9"/>
<organism evidence="2 3">
    <name type="scientific">Rhodobacter maris</name>
    <dbReference type="NCBI Taxonomy" id="446682"/>
    <lineage>
        <taxon>Bacteria</taxon>
        <taxon>Pseudomonadati</taxon>
        <taxon>Pseudomonadota</taxon>
        <taxon>Alphaproteobacteria</taxon>
        <taxon>Rhodobacterales</taxon>
        <taxon>Rhodobacter group</taxon>
        <taxon>Rhodobacter</taxon>
    </lineage>
</organism>
<sequence length="172" mass="18707">MHERVRSGSGQLRGIAGVVTRGLALIAVAIIGLASVMSGAGQAQGRSLGAARPALVIHSDIGGYLSARRQEIERLRATGRRVELRGTCISACTMYLGLPHVCVSPQAVFGFHGPSRSGTPVAPEKFEYWSREMARSYREPLKSWYMTTGRYMIRGYFEISGTQLIAMGYHAC</sequence>
<keyword evidence="1" id="KW-1133">Transmembrane helix</keyword>
<dbReference type="OrthoDB" id="7774376at2"/>
<proteinExistence type="predicted"/>
<gene>
    <name evidence="2" type="ORF">SAMN05877831_101316</name>
</gene>